<dbReference type="AlphaFoldDB" id="A0A5N3PBX5"/>
<gene>
    <name evidence="1" type="ORF">FEZ63_08030</name>
</gene>
<evidence type="ECO:0000313" key="1">
    <source>
        <dbReference type="EMBL" id="KAB0267266.1"/>
    </source>
</evidence>
<sequence>MQTAAPADRTLDGHVMANAAEAHAMGTEGKDQNRFGNECFEWLAPLLRRDFVHGTIQQLAEVPADRVAEIPGFSRRIRSRSMGYREKATSHH</sequence>
<dbReference type="RefSeq" id="WP_150943144.1">
    <property type="nucleotide sequence ID" value="NZ_VCMV01000013.1"/>
</dbReference>
<dbReference type="Proteomes" id="UP000325684">
    <property type="component" value="Unassembled WGS sequence"/>
</dbReference>
<evidence type="ECO:0000313" key="2">
    <source>
        <dbReference type="Proteomes" id="UP000325684"/>
    </source>
</evidence>
<name>A0A5N3PBX5_9HYPH</name>
<protein>
    <submittedName>
        <fullName evidence="1">Uncharacterized protein</fullName>
    </submittedName>
</protein>
<organism evidence="1 2">
    <name type="scientific">Microvirga brassicacearum</name>
    <dbReference type="NCBI Taxonomy" id="2580413"/>
    <lineage>
        <taxon>Bacteria</taxon>
        <taxon>Pseudomonadati</taxon>
        <taxon>Pseudomonadota</taxon>
        <taxon>Alphaproteobacteria</taxon>
        <taxon>Hyphomicrobiales</taxon>
        <taxon>Methylobacteriaceae</taxon>
        <taxon>Microvirga</taxon>
    </lineage>
</organism>
<comment type="caution">
    <text evidence="1">The sequence shown here is derived from an EMBL/GenBank/DDBJ whole genome shotgun (WGS) entry which is preliminary data.</text>
</comment>
<dbReference type="EMBL" id="VCMV01000013">
    <property type="protein sequence ID" value="KAB0267266.1"/>
    <property type="molecule type" value="Genomic_DNA"/>
</dbReference>
<accession>A0A5N3PBX5</accession>
<reference evidence="1 2" key="1">
    <citation type="journal article" date="2019" name="Microorganisms">
        <title>Genome Insights into the Novel Species Microvirga brassicacearum, a Rapeseed Endophyte with Biotechnological Potential.</title>
        <authorList>
            <person name="Jimenez-Gomez A."/>
            <person name="Saati-Santamaria Z."/>
            <person name="Igual J.M."/>
            <person name="Rivas R."/>
            <person name="Mateos P.F."/>
            <person name="Garcia-Fraile P."/>
        </authorList>
    </citation>
    <scope>NUCLEOTIDE SEQUENCE [LARGE SCALE GENOMIC DNA]</scope>
    <source>
        <strain evidence="1 2">CDVBN77</strain>
    </source>
</reference>
<proteinExistence type="predicted"/>
<keyword evidence="2" id="KW-1185">Reference proteome</keyword>